<sequence>MNRRRRSRDTHTPEQPHFSPHPYPRNNTPAQKEATTLPRNKVTFAPLPPQHINTNMYFQYQADSDIISNSTVGTNTRLMVIQVQAKNELNNIMEHAYAILDSASDQSFISSSLTSRLQLDTEYEKIINVNTFGGRAEVKKVKHITVALLNDNGHSIEVSLLTVDTLPHILTLPQLPMEDQLFLSQTHPHLEKALSQDSSMDIIPDILLGIDYFHKILLTNEPIISLPSGYFITPAIFGPVISGNSRNHYTHPTKPCQHINTIDLYTTTTHTEYSDFWKLPGIGTEELQTDEELNRQIISDFYSTVQDVNGKIHIKFPWKPNKFRLANNYNLSLSRLHQLYKMKDKNPKCWEEYCAIIKEQLGKGFVEDIPAEPQVSSLIYYIPHQAVIKSTSATTKTRIVLNHIKNERSIEP</sequence>
<dbReference type="InterPro" id="IPR021109">
    <property type="entry name" value="Peptidase_aspartic_dom_sf"/>
</dbReference>
<proteinExistence type="predicted"/>
<dbReference type="Pfam" id="PF05585">
    <property type="entry name" value="DUF1758"/>
    <property type="match status" value="1"/>
</dbReference>
<feature type="domain" description="DUF1758" evidence="2">
    <location>
        <begin position="90"/>
        <end position="244"/>
    </location>
</feature>
<accession>A0A7I4Z6S7</accession>
<evidence type="ECO:0000313" key="4">
    <source>
        <dbReference type="WBParaSite" id="HCON_00182690-00001"/>
    </source>
</evidence>
<reference evidence="4" key="1">
    <citation type="submission" date="2020-12" db="UniProtKB">
        <authorList>
            <consortium name="WormBaseParasite"/>
        </authorList>
    </citation>
    <scope>IDENTIFICATION</scope>
    <source>
        <strain evidence="4">MHco3</strain>
    </source>
</reference>
<keyword evidence="3" id="KW-1185">Reference proteome</keyword>
<dbReference type="WBParaSite" id="HCON_00182690-00001">
    <property type="protein sequence ID" value="HCON_00182690-00001"/>
    <property type="gene ID" value="HCON_00182690"/>
</dbReference>
<dbReference type="OrthoDB" id="5859109at2759"/>
<feature type="region of interest" description="Disordered" evidence="1">
    <location>
        <begin position="1"/>
        <end position="33"/>
    </location>
</feature>
<name>A0A7I4Z6S7_HAECO</name>
<dbReference type="PANTHER" id="PTHR47331:SF5">
    <property type="entry name" value="RIBONUCLEASE H"/>
    <property type="match status" value="1"/>
</dbReference>
<dbReference type="InterPro" id="IPR008737">
    <property type="entry name" value="DUF1758"/>
</dbReference>
<dbReference type="AlphaFoldDB" id="A0A7I4Z6S7"/>
<dbReference type="Gene3D" id="2.40.70.10">
    <property type="entry name" value="Acid Proteases"/>
    <property type="match status" value="1"/>
</dbReference>
<evidence type="ECO:0000313" key="3">
    <source>
        <dbReference type="Proteomes" id="UP000025227"/>
    </source>
</evidence>
<protein>
    <submittedName>
        <fullName evidence="4">DUF1758 domain-containing protein</fullName>
    </submittedName>
</protein>
<evidence type="ECO:0000256" key="1">
    <source>
        <dbReference type="SAM" id="MobiDB-lite"/>
    </source>
</evidence>
<dbReference type="PANTHER" id="PTHR47331">
    <property type="entry name" value="PHD-TYPE DOMAIN-CONTAINING PROTEIN"/>
    <property type="match status" value="1"/>
</dbReference>
<organism evidence="3 4">
    <name type="scientific">Haemonchus contortus</name>
    <name type="common">Barber pole worm</name>
    <dbReference type="NCBI Taxonomy" id="6289"/>
    <lineage>
        <taxon>Eukaryota</taxon>
        <taxon>Metazoa</taxon>
        <taxon>Ecdysozoa</taxon>
        <taxon>Nematoda</taxon>
        <taxon>Chromadorea</taxon>
        <taxon>Rhabditida</taxon>
        <taxon>Rhabditina</taxon>
        <taxon>Rhabditomorpha</taxon>
        <taxon>Strongyloidea</taxon>
        <taxon>Trichostrongylidae</taxon>
        <taxon>Haemonchus</taxon>
    </lineage>
</organism>
<evidence type="ECO:0000259" key="2">
    <source>
        <dbReference type="Pfam" id="PF05585"/>
    </source>
</evidence>
<dbReference type="Proteomes" id="UP000025227">
    <property type="component" value="Unplaced"/>
</dbReference>
<dbReference type="OMA" id="NIMEHAY"/>